<gene>
    <name evidence="15" type="primary">ADK</name>
</gene>
<dbReference type="SUPFAM" id="SSF53613">
    <property type="entry name" value="Ribokinase-like"/>
    <property type="match status" value="1"/>
</dbReference>
<comment type="similarity">
    <text evidence="2 13">Belongs to the carbohydrate kinase PfkB family.</text>
</comment>
<dbReference type="AlphaFoldDB" id="A0A674ALE5"/>
<evidence type="ECO:0000313" key="15">
    <source>
        <dbReference type="Ensembl" id="ENSSTUP00000059692.1"/>
    </source>
</evidence>
<dbReference type="Proteomes" id="UP000472277">
    <property type="component" value="Chromosome 10"/>
</dbReference>
<dbReference type="GeneTree" id="ENSGT00390000014320"/>
<dbReference type="InterPro" id="IPR001805">
    <property type="entry name" value="Adenokinase"/>
</dbReference>
<sequence>SIRPVSAIIVNKNWMIQKPNKVATFCGCIGTDHFGEILKQKAEEAHVDAHYCQQTQEPTGTCAACMTGDRSLVYGLSVHDNWELAENAKVYYIASFFLTVSSESNLKLVKHTSENNKIFGLNLLAAFISQFFKEAMMKVMLYVDIYNHILSPQMDDIAEISWRAQSLPKVNKKRQRVLVFTQGKDDIVATIGEKVTVFPILDIDQSNIVDTNGEGDAFAFCLELVLQERPMEECVRGGHYAANDIVRRAGFTFPETSIDASDHYPPSTVL</sequence>
<dbReference type="Ensembl" id="ENSSTUT00000062828.1">
    <property type="protein sequence ID" value="ENSSTUP00000059692.1"/>
    <property type="gene ID" value="ENSSTUG00000025543.1"/>
</dbReference>
<dbReference type="GO" id="GO:0006144">
    <property type="term" value="P:purine nucleobase metabolic process"/>
    <property type="evidence" value="ECO:0007669"/>
    <property type="project" value="TreeGrafter"/>
</dbReference>
<evidence type="ECO:0000256" key="12">
    <source>
        <dbReference type="PIRSR" id="PIRSR601805-1"/>
    </source>
</evidence>
<dbReference type="GO" id="GO:0004001">
    <property type="term" value="F:adenosine kinase activity"/>
    <property type="evidence" value="ECO:0007669"/>
    <property type="project" value="UniProtKB-UniRule"/>
</dbReference>
<evidence type="ECO:0000256" key="2">
    <source>
        <dbReference type="ARBA" id="ARBA00010688"/>
    </source>
</evidence>
<evidence type="ECO:0000256" key="11">
    <source>
        <dbReference type="ARBA" id="ARBA00068771"/>
    </source>
</evidence>
<comment type="catalytic activity">
    <reaction evidence="10 13">
        <text>adenosine + ATP = AMP + ADP + H(+)</text>
        <dbReference type="Rhea" id="RHEA:20824"/>
        <dbReference type="ChEBI" id="CHEBI:15378"/>
        <dbReference type="ChEBI" id="CHEBI:16335"/>
        <dbReference type="ChEBI" id="CHEBI:30616"/>
        <dbReference type="ChEBI" id="CHEBI:456215"/>
        <dbReference type="ChEBI" id="CHEBI:456216"/>
        <dbReference type="EC" id="2.7.1.20"/>
    </reaction>
</comment>
<keyword evidence="7 13" id="KW-0418">Kinase</keyword>
<dbReference type="GO" id="GO:0005829">
    <property type="term" value="C:cytosol"/>
    <property type="evidence" value="ECO:0007669"/>
    <property type="project" value="TreeGrafter"/>
</dbReference>
<evidence type="ECO:0000256" key="6">
    <source>
        <dbReference type="ARBA" id="ARBA00022741"/>
    </source>
</evidence>
<evidence type="ECO:0000256" key="13">
    <source>
        <dbReference type="RuleBase" id="RU368116"/>
    </source>
</evidence>
<proteinExistence type="inferred from homology"/>
<dbReference type="PRINTS" id="PR00989">
    <property type="entry name" value="ADENOKINASE"/>
</dbReference>
<dbReference type="PANTHER" id="PTHR45769">
    <property type="entry name" value="ADENOSINE KINASE"/>
    <property type="match status" value="1"/>
</dbReference>
<dbReference type="InParanoid" id="A0A674ALE5"/>
<evidence type="ECO:0000256" key="10">
    <source>
        <dbReference type="ARBA" id="ARBA00051362"/>
    </source>
</evidence>
<evidence type="ECO:0000256" key="8">
    <source>
        <dbReference type="ARBA" id="ARBA00022840"/>
    </source>
</evidence>
<dbReference type="OMA" id="CAACMIS"/>
<comment type="cofactor">
    <cofactor evidence="13">
        <name>Mg(2+)</name>
        <dbReference type="ChEBI" id="CHEBI:18420"/>
    </cofactor>
    <text evidence="13">Binds 3 Mg(2+) ions per subunit.</text>
</comment>
<dbReference type="GO" id="GO:0005524">
    <property type="term" value="F:ATP binding"/>
    <property type="evidence" value="ECO:0007669"/>
    <property type="project" value="UniProtKB-UniRule"/>
</dbReference>
<dbReference type="EC" id="2.7.1.20" evidence="3 13"/>
<keyword evidence="4 13" id="KW-0808">Transferase</keyword>
<keyword evidence="6 13" id="KW-0547">Nucleotide-binding</keyword>
<keyword evidence="13" id="KW-0539">Nucleus</keyword>
<keyword evidence="8 13" id="KW-0067">ATP-binding</keyword>
<dbReference type="GO" id="GO:0005634">
    <property type="term" value="C:nucleus"/>
    <property type="evidence" value="ECO:0007669"/>
    <property type="project" value="UniProtKB-SubCell"/>
</dbReference>
<dbReference type="FunFam" id="3.40.1190.20:FF:000076">
    <property type="entry name" value="Adenosine kinase"/>
    <property type="match status" value="1"/>
</dbReference>
<accession>A0A674ALE5</accession>
<evidence type="ECO:0000256" key="7">
    <source>
        <dbReference type="ARBA" id="ARBA00022777"/>
    </source>
</evidence>
<evidence type="ECO:0000259" key="14">
    <source>
        <dbReference type="Pfam" id="PF00294"/>
    </source>
</evidence>
<name>A0A674ALE5_SALTR</name>
<evidence type="ECO:0000256" key="4">
    <source>
        <dbReference type="ARBA" id="ARBA00022679"/>
    </source>
</evidence>
<keyword evidence="9 13" id="KW-0460">Magnesium</keyword>
<dbReference type="Pfam" id="PF00294">
    <property type="entry name" value="PfkB"/>
    <property type="match status" value="1"/>
</dbReference>
<keyword evidence="5 13" id="KW-0660">Purine salvage</keyword>
<comment type="subcellular location">
    <subcellularLocation>
        <location evidence="13">Nucleus</location>
    </subcellularLocation>
</comment>
<dbReference type="GO" id="GO:0006166">
    <property type="term" value="P:purine ribonucleoside salvage"/>
    <property type="evidence" value="ECO:0007669"/>
    <property type="project" value="UniProtKB-KW"/>
</dbReference>
<comment type="subunit">
    <text evidence="13">Monomer.</text>
</comment>
<evidence type="ECO:0000256" key="3">
    <source>
        <dbReference type="ARBA" id="ARBA00012119"/>
    </source>
</evidence>
<keyword evidence="16" id="KW-1185">Reference proteome</keyword>
<evidence type="ECO:0000256" key="1">
    <source>
        <dbReference type="ARBA" id="ARBA00004801"/>
    </source>
</evidence>
<dbReference type="GO" id="GO:0044209">
    <property type="term" value="P:AMP salvage"/>
    <property type="evidence" value="ECO:0007669"/>
    <property type="project" value="UniProtKB-UniRule"/>
</dbReference>
<dbReference type="InterPro" id="IPR011611">
    <property type="entry name" value="PfkB_dom"/>
</dbReference>
<organism evidence="15 16">
    <name type="scientific">Salmo trutta</name>
    <name type="common">Brown trout</name>
    <dbReference type="NCBI Taxonomy" id="8032"/>
    <lineage>
        <taxon>Eukaryota</taxon>
        <taxon>Metazoa</taxon>
        <taxon>Chordata</taxon>
        <taxon>Craniata</taxon>
        <taxon>Vertebrata</taxon>
        <taxon>Euteleostomi</taxon>
        <taxon>Actinopterygii</taxon>
        <taxon>Neopterygii</taxon>
        <taxon>Teleostei</taxon>
        <taxon>Protacanthopterygii</taxon>
        <taxon>Salmoniformes</taxon>
        <taxon>Salmonidae</taxon>
        <taxon>Salmoninae</taxon>
        <taxon>Salmo</taxon>
    </lineage>
</organism>
<comment type="pathway">
    <text evidence="1 13">Purine metabolism; AMP biosynthesis via salvage pathway; AMP from adenosine: step 1/1.</text>
</comment>
<evidence type="ECO:0000256" key="5">
    <source>
        <dbReference type="ARBA" id="ARBA00022726"/>
    </source>
</evidence>
<feature type="active site" description="Proton acceptor" evidence="12">
    <location>
        <position position="216"/>
    </location>
</feature>
<evidence type="ECO:0000256" key="9">
    <source>
        <dbReference type="ARBA" id="ARBA00022842"/>
    </source>
</evidence>
<dbReference type="CDD" id="cd01168">
    <property type="entry name" value="adenosine_kinase"/>
    <property type="match status" value="1"/>
</dbReference>
<dbReference type="InterPro" id="IPR029056">
    <property type="entry name" value="Ribokinase-like"/>
</dbReference>
<reference evidence="15" key="1">
    <citation type="submission" date="2025-08" db="UniProtKB">
        <authorList>
            <consortium name="Ensembl"/>
        </authorList>
    </citation>
    <scope>IDENTIFICATION</scope>
</reference>
<dbReference type="Gene3D" id="3.40.1190.20">
    <property type="match status" value="1"/>
</dbReference>
<dbReference type="UniPathway" id="UPA00588">
    <property type="reaction ID" value="UER00659"/>
</dbReference>
<evidence type="ECO:0000313" key="16">
    <source>
        <dbReference type="Proteomes" id="UP000472277"/>
    </source>
</evidence>
<comment type="function">
    <text evidence="13">ATP dependent phosphorylation of adenosine and other related nucleoside analogs to monophosphate derivatives.</text>
</comment>
<protein>
    <recommendedName>
        <fullName evidence="11 13">Adenosine kinase</fullName>
        <shortName evidence="13">AK</shortName>
        <ecNumber evidence="3 13">2.7.1.20</ecNumber>
    </recommendedName>
    <alternativeName>
        <fullName evidence="13">Adenosine 5'-phosphotransferase</fullName>
    </alternativeName>
</protein>
<dbReference type="PANTHER" id="PTHR45769:SF6">
    <property type="entry name" value="ADENOSINE KINASE"/>
    <property type="match status" value="1"/>
</dbReference>
<reference evidence="15" key="2">
    <citation type="submission" date="2025-09" db="UniProtKB">
        <authorList>
            <consortium name="Ensembl"/>
        </authorList>
    </citation>
    <scope>IDENTIFICATION</scope>
</reference>
<feature type="domain" description="Carbohydrate kinase PfkB" evidence="14">
    <location>
        <begin position="23"/>
        <end position="254"/>
    </location>
</feature>